<organism evidence="2 3">
    <name type="scientific">Rosistilla oblonga</name>
    <dbReference type="NCBI Taxonomy" id="2527990"/>
    <lineage>
        <taxon>Bacteria</taxon>
        <taxon>Pseudomonadati</taxon>
        <taxon>Planctomycetota</taxon>
        <taxon>Planctomycetia</taxon>
        <taxon>Pirellulales</taxon>
        <taxon>Pirellulaceae</taxon>
        <taxon>Rosistilla</taxon>
    </lineage>
</organism>
<name>A0A518IUC5_9BACT</name>
<dbReference type="SUPFAM" id="SSF53649">
    <property type="entry name" value="Alkaline phosphatase-like"/>
    <property type="match status" value="1"/>
</dbReference>
<proteinExistence type="predicted"/>
<dbReference type="AlphaFoldDB" id="A0A518IUC5"/>
<dbReference type="PANTHER" id="PTHR43737">
    <property type="entry name" value="BLL7424 PROTEIN"/>
    <property type="match status" value="1"/>
</dbReference>
<protein>
    <recommendedName>
        <fullName evidence="4">DUF1501 domain-containing protein</fullName>
    </recommendedName>
</protein>
<dbReference type="Pfam" id="PF07394">
    <property type="entry name" value="DUF1501"/>
    <property type="match status" value="1"/>
</dbReference>
<evidence type="ECO:0008006" key="4">
    <source>
        <dbReference type="Google" id="ProtNLM"/>
    </source>
</evidence>
<evidence type="ECO:0000313" key="3">
    <source>
        <dbReference type="Proteomes" id="UP000316770"/>
    </source>
</evidence>
<dbReference type="RefSeq" id="WP_145285444.1">
    <property type="nucleotide sequence ID" value="NZ_CP036318.1"/>
</dbReference>
<evidence type="ECO:0000256" key="1">
    <source>
        <dbReference type="SAM" id="SignalP"/>
    </source>
</evidence>
<gene>
    <name evidence="2" type="ORF">Mal33_26940</name>
</gene>
<keyword evidence="3" id="KW-1185">Reference proteome</keyword>
<dbReference type="InterPro" id="IPR006311">
    <property type="entry name" value="TAT_signal"/>
</dbReference>
<dbReference type="PANTHER" id="PTHR43737:SF1">
    <property type="entry name" value="DUF1501 DOMAIN-CONTAINING PROTEIN"/>
    <property type="match status" value="1"/>
</dbReference>
<dbReference type="InterPro" id="IPR010869">
    <property type="entry name" value="DUF1501"/>
</dbReference>
<dbReference type="EMBL" id="CP036318">
    <property type="protein sequence ID" value="QDV56696.1"/>
    <property type="molecule type" value="Genomic_DNA"/>
</dbReference>
<dbReference type="Proteomes" id="UP000316770">
    <property type="component" value="Chromosome"/>
</dbReference>
<accession>A0A518IUC5</accession>
<dbReference type="Gene3D" id="3.40.720.10">
    <property type="entry name" value="Alkaline Phosphatase, subunit A"/>
    <property type="match status" value="1"/>
</dbReference>
<dbReference type="InterPro" id="IPR017850">
    <property type="entry name" value="Alkaline_phosphatase_core_sf"/>
</dbReference>
<reference evidence="2 3" key="1">
    <citation type="submission" date="2019-02" db="EMBL/GenBank/DDBJ databases">
        <title>Deep-cultivation of Planctomycetes and their phenomic and genomic characterization uncovers novel biology.</title>
        <authorList>
            <person name="Wiegand S."/>
            <person name="Jogler M."/>
            <person name="Boedeker C."/>
            <person name="Pinto D."/>
            <person name="Vollmers J."/>
            <person name="Rivas-Marin E."/>
            <person name="Kohn T."/>
            <person name="Peeters S.H."/>
            <person name="Heuer A."/>
            <person name="Rast P."/>
            <person name="Oberbeckmann S."/>
            <person name="Bunk B."/>
            <person name="Jeske O."/>
            <person name="Meyerdierks A."/>
            <person name="Storesund J.E."/>
            <person name="Kallscheuer N."/>
            <person name="Luecker S."/>
            <person name="Lage O.M."/>
            <person name="Pohl T."/>
            <person name="Merkel B.J."/>
            <person name="Hornburger P."/>
            <person name="Mueller R.-W."/>
            <person name="Bruemmer F."/>
            <person name="Labrenz M."/>
            <person name="Spormann A.M."/>
            <person name="Op den Camp H."/>
            <person name="Overmann J."/>
            <person name="Amann R."/>
            <person name="Jetten M.S.M."/>
            <person name="Mascher T."/>
            <person name="Medema M.H."/>
            <person name="Devos D.P."/>
            <person name="Kaster A.-K."/>
            <person name="Ovreas L."/>
            <person name="Rohde M."/>
            <person name="Galperin M.Y."/>
            <person name="Jogler C."/>
        </authorList>
    </citation>
    <scope>NUCLEOTIDE SEQUENCE [LARGE SCALE GENOMIC DNA]</scope>
    <source>
        <strain evidence="2 3">Mal33</strain>
    </source>
</reference>
<feature type="signal peptide" evidence="1">
    <location>
        <begin position="1"/>
        <end position="21"/>
    </location>
</feature>
<feature type="chain" id="PRO_5022102970" description="DUF1501 domain-containing protein" evidence="1">
    <location>
        <begin position="22"/>
        <end position="422"/>
    </location>
</feature>
<keyword evidence="1" id="KW-0732">Signal</keyword>
<dbReference type="PROSITE" id="PS51318">
    <property type="entry name" value="TAT"/>
    <property type="match status" value="1"/>
</dbReference>
<evidence type="ECO:0000313" key="2">
    <source>
        <dbReference type="EMBL" id="QDV56696.1"/>
    </source>
</evidence>
<sequence length="422" mass="45488" precursor="true">MKRRHFLQSTAAAAAATPLLASQTNAMPMGKAEHCVMIWLGGGMAQIDTFDPKAMGDAKAKKAGSYYKAIDTAVPGVQVCEHLSGTARMMEQVTALRTVHHDVVDEHAAATNRMHTGRPTTGTVQYPSIGSIIADQRGAAGEGVPAYMLIGYPNLTRGPGFLGQKAGFVYLTDIKSGPAGLARPAEITDGRQARREQLLTAVRSAGRKRFAGDKLYADYDSAVAESLRLSGPDFMKSFDLSNESDDLRNQYGDGFGQRLLMTRRLFQSGVRFIEVSHNMNFRNGTGWDTHNDGQLNQHVLIQELDRSMSALMADLEAHKMLDKTLIVINSEFGRPAQFDSGGGRGHYSKNFSMVLAGGGLRHQGAYGVSDELAMNAVENPISVPDAFATIMATMGIDTSINLYDGDRPVPITDGGVPIASLF</sequence>